<proteinExistence type="predicted"/>
<reference evidence="1" key="3">
    <citation type="submission" date="2025-09" db="UniProtKB">
        <authorList>
            <consortium name="Ensembl"/>
        </authorList>
    </citation>
    <scope>IDENTIFICATION</scope>
</reference>
<dbReference type="Ensembl" id="ENSCINT00000035907.1">
    <property type="protein sequence ID" value="ENSCINP00000033841.1"/>
    <property type="gene ID" value="ENSCING00000020078.1"/>
</dbReference>
<dbReference type="InParanoid" id="H2XW07"/>
<name>H2XW07_CIOIN</name>
<reference evidence="2" key="1">
    <citation type="journal article" date="2002" name="Science">
        <title>The draft genome of Ciona intestinalis: insights into chordate and vertebrate origins.</title>
        <authorList>
            <person name="Dehal P."/>
            <person name="Satou Y."/>
            <person name="Campbell R.K."/>
            <person name="Chapman J."/>
            <person name="Degnan B."/>
            <person name="De Tomaso A."/>
            <person name="Davidson B."/>
            <person name="Di Gregorio A."/>
            <person name="Gelpke M."/>
            <person name="Goodstein D.M."/>
            <person name="Harafuji N."/>
            <person name="Hastings K.E."/>
            <person name="Ho I."/>
            <person name="Hotta K."/>
            <person name="Huang W."/>
            <person name="Kawashima T."/>
            <person name="Lemaire P."/>
            <person name="Martinez D."/>
            <person name="Meinertzhagen I.A."/>
            <person name="Necula S."/>
            <person name="Nonaka M."/>
            <person name="Putnam N."/>
            <person name="Rash S."/>
            <person name="Saiga H."/>
            <person name="Satake M."/>
            <person name="Terry A."/>
            <person name="Yamada L."/>
            <person name="Wang H.G."/>
            <person name="Awazu S."/>
            <person name="Azumi K."/>
            <person name="Boore J."/>
            <person name="Branno M."/>
            <person name="Chin-Bow S."/>
            <person name="DeSantis R."/>
            <person name="Doyle S."/>
            <person name="Francino P."/>
            <person name="Keys D.N."/>
            <person name="Haga S."/>
            <person name="Hayashi H."/>
            <person name="Hino K."/>
            <person name="Imai K.S."/>
            <person name="Inaba K."/>
            <person name="Kano S."/>
            <person name="Kobayashi K."/>
            <person name="Kobayashi M."/>
            <person name="Lee B.I."/>
            <person name="Makabe K.W."/>
            <person name="Manohar C."/>
            <person name="Matassi G."/>
            <person name="Medina M."/>
            <person name="Mochizuki Y."/>
            <person name="Mount S."/>
            <person name="Morishita T."/>
            <person name="Miura S."/>
            <person name="Nakayama A."/>
            <person name="Nishizaka S."/>
            <person name="Nomoto H."/>
            <person name="Ohta F."/>
            <person name="Oishi K."/>
            <person name="Rigoutsos I."/>
            <person name="Sano M."/>
            <person name="Sasaki A."/>
            <person name="Sasakura Y."/>
            <person name="Shoguchi E."/>
            <person name="Shin-i T."/>
            <person name="Spagnuolo A."/>
            <person name="Stainier D."/>
            <person name="Suzuki M.M."/>
            <person name="Tassy O."/>
            <person name="Takatori N."/>
            <person name="Tokuoka M."/>
            <person name="Yagi K."/>
            <person name="Yoshizaki F."/>
            <person name="Wada S."/>
            <person name="Zhang C."/>
            <person name="Hyatt P.D."/>
            <person name="Larimer F."/>
            <person name="Detter C."/>
            <person name="Doggett N."/>
            <person name="Glavina T."/>
            <person name="Hawkins T."/>
            <person name="Richardson P."/>
            <person name="Lucas S."/>
            <person name="Kohara Y."/>
            <person name="Levine M."/>
            <person name="Satoh N."/>
            <person name="Rokhsar D.S."/>
        </authorList>
    </citation>
    <scope>NUCLEOTIDE SEQUENCE [LARGE SCALE GENOMIC DNA]</scope>
</reference>
<dbReference type="AlphaFoldDB" id="H2XW07"/>
<reference evidence="1" key="2">
    <citation type="submission" date="2025-08" db="UniProtKB">
        <authorList>
            <consortium name="Ensembl"/>
        </authorList>
    </citation>
    <scope>IDENTIFICATION</scope>
</reference>
<protein>
    <submittedName>
        <fullName evidence="1">Uncharacterized LOC101241959</fullName>
    </submittedName>
</protein>
<dbReference type="HOGENOM" id="CLU_2687082_0_0_1"/>
<gene>
    <name evidence="1" type="primary">LOC101241959</name>
</gene>
<sequence length="74" mass="8732">MGHCQERILKIMNVLFSLKVFDTFFAIEQTGSDRLHWCLPILMLVVFTDDDEKFILTKECILVYCDQHKISTHL</sequence>
<dbReference type="Proteomes" id="UP000008144">
    <property type="component" value="Unassembled WGS sequence"/>
</dbReference>
<accession>H2XW07</accession>
<evidence type="ECO:0000313" key="2">
    <source>
        <dbReference type="Proteomes" id="UP000008144"/>
    </source>
</evidence>
<keyword evidence="2" id="KW-1185">Reference proteome</keyword>
<evidence type="ECO:0000313" key="1">
    <source>
        <dbReference type="Ensembl" id="ENSCINP00000033841.1"/>
    </source>
</evidence>
<organism evidence="1 2">
    <name type="scientific">Ciona intestinalis</name>
    <name type="common">Transparent sea squirt</name>
    <name type="synonym">Ascidia intestinalis</name>
    <dbReference type="NCBI Taxonomy" id="7719"/>
    <lineage>
        <taxon>Eukaryota</taxon>
        <taxon>Metazoa</taxon>
        <taxon>Chordata</taxon>
        <taxon>Tunicata</taxon>
        <taxon>Ascidiacea</taxon>
        <taxon>Phlebobranchia</taxon>
        <taxon>Cionidae</taxon>
        <taxon>Ciona</taxon>
    </lineage>
</organism>